<name>A0A378I4X2_9GAMM</name>
<keyword evidence="3" id="KW-1185">Reference proteome</keyword>
<feature type="coiled-coil region" evidence="1">
    <location>
        <begin position="114"/>
        <end position="166"/>
    </location>
</feature>
<dbReference type="RefSeq" id="WP_115303788.1">
    <property type="nucleotide sequence ID" value="NZ_CAAAHO010000005.1"/>
</dbReference>
<evidence type="ECO:0000256" key="1">
    <source>
        <dbReference type="SAM" id="Coils"/>
    </source>
</evidence>
<proteinExistence type="predicted"/>
<evidence type="ECO:0000313" key="2">
    <source>
        <dbReference type="EMBL" id="STX30063.1"/>
    </source>
</evidence>
<sequence>MSVNLLLTTLLARLPELEWQLSKFELSFNSRVFPNGLFRCHPKDDIQAYSKEVKTDINTLSQQTNLRVAHYLALQINQKINVLVSVCQQHSKKKVTSEVADFTLDRLTTRQQWLQNLEQQITLLTQQKDALAATLAQSQNLNGESKLKLQAELGQLQKQLTLANEAYLKAMN</sequence>
<organism evidence="2 3">
    <name type="scientific">Legionella beliardensis</name>
    <dbReference type="NCBI Taxonomy" id="91822"/>
    <lineage>
        <taxon>Bacteria</taxon>
        <taxon>Pseudomonadati</taxon>
        <taxon>Pseudomonadota</taxon>
        <taxon>Gammaproteobacteria</taxon>
        <taxon>Legionellales</taxon>
        <taxon>Legionellaceae</taxon>
        <taxon>Legionella</taxon>
    </lineage>
</organism>
<protein>
    <submittedName>
        <fullName evidence="2">Coiled-coil protein</fullName>
    </submittedName>
</protein>
<gene>
    <name evidence="2" type="ORF">NCTC13315_02625</name>
</gene>
<keyword evidence="1" id="KW-0175">Coiled coil</keyword>
<reference evidence="2 3" key="1">
    <citation type="submission" date="2018-06" db="EMBL/GenBank/DDBJ databases">
        <authorList>
            <consortium name="Pathogen Informatics"/>
            <person name="Doyle S."/>
        </authorList>
    </citation>
    <scope>NUCLEOTIDE SEQUENCE [LARGE SCALE GENOMIC DNA]</scope>
    <source>
        <strain evidence="2 3">NCTC13315</strain>
    </source>
</reference>
<dbReference type="Proteomes" id="UP000254968">
    <property type="component" value="Unassembled WGS sequence"/>
</dbReference>
<dbReference type="AlphaFoldDB" id="A0A378I4X2"/>
<evidence type="ECO:0000313" key="3">
    <source>
        <dbReference type="Proteomes" id="UP000254968"/>
    </source>
</evidence>
<dbReference type="OrthoDB" id="5649075at2"/>
<dbReference type="EMBL" id="UGNV01000001">
    <property type="protein sequence ID" value="STX30063.1"/>
    <property type="molecule type" value="Genomic_DNA"/>
</dbReference>
<accession>A0A378I4X2</accession>